<proteinExistence type="predicted"/>
<dbReference type="AlphaFoldDB" id="A0A9R1XQN2"/>
<evidence type="ECO:0000313" key="2">
    <source>
        <dbReference type="Proteomes" id="UP000235145"/>
    </source>
</evidence>
<dbReference type="Proteomes" id="UP000235145">
    <property type="component" value="Unassembled WGS sequence"/>
</dbReference>
<keyword evidence="2" id="KW-1185">Reference proteome</keyword>
<gene>
    <name evidence="1" type="ORF">LSAT_V11C300138130</name>
</gene>
<organism evidence="1 2">
    <name type="scientific">Lactuca sativa</name>
    <name type="common">Garden lettuce</name>
    <dbReference type="NCBI Taxonomy" id="4236"/>
    <lineage>
        <taxon>Eukaryota</taxon>
        <taxon>Viridiplantae</taxon>
        <taxon>Streptophyta</taxon>
        <taxon>Embryophyta</taxon>
        <taxon>Tracheophyta</taxon>
        <taxon>Spermatophyta</taxon>
        <taxon>Magnoliopsida</taxon>
        <taxon>eudicotyledons</taxon>
        <taxon>Gunneridae</taxon>
        <taxon>Pentapetalae</taxon>
        <taxon>asterids</taxon>
        <taxon>campanulids</taxon>
        <taxon>Asterales</taxon>
        <taxon>Asteraceae</taxon>
        <taxon>Cichorioideae</taxon>
        <taxon>Cichorieae</taxon>
        <taxon>Lactucinae</taxon>
        <taxon>Lactuca</taxon>
    </lineage>
</organism>
<dbReference type="EMBL" id="NBSK02000003">
    <property type="protein sequence ID" value="KAJ0215927.1"/>
    <property type="molecule type" value="Genomic_DNA"/>
</dbReference>
<accession>A0A9R1XQN2</accession>
<sequence length="95" mass="11078">MLDLKTTCIQITPSCTNFLIESHYTTIKGTLEKKQNPISQHALQNFFQELERPKFQNITKANCRCKLHRICGLACAYEIFAYYNMGRKIPLESIY</sequence>
<reference evidence="1 2" key="1">
    <citation type="journal article" date="2017" name="Nat. Commun.">
        <title>Genome assembly with in vitro proximity ligation data and whole-genome triplication in lettuce.</title>
        <authorList>
            <person name="Reyes-Chin-Wo S."/>
            <person name="Wang Z."/>
            <person name="Yang X."/>
            <person name="Kozik A."/>
            <person name="Arikit S."/>
            <person name="Song C."/>
            <person name="Xia L."/>
            <person name="Froenicke L."/>
            <person name="Lavelle D.O."/>
            <person name="Truco M.J."/>
            <person name="Xia R."/>
            <person name="Zhu S."/>
            <person name="Xu C."/>
            <person name="Xu H."/>
            <person name="Xu X."/>
            <person name="Cox K."/>
            <person name="Korf I."/>
            <person name="Meyers B.C."/>
            <person name="Michelmore R.W."/>
        </authorList>
    </citation>
    <scope>NUCLEOTIDE SEQUENCE [LARGE SCALE GENOMIC DNA]</scope>
    <source>
        <strain evidence="2">cv. Salinas</strain>
        <tissue evidence="1">Seedlings</tissue>
    </source>
</reference>
<evidence type="ECO:0000313" key="1">
    <source>
        <dbReference type="EMBL" id="KAJ0215927.1"/>
    </source>
</evidence>
<name>A0A9R1XQN2_LACSA</name>
<protein>
    <submittedName>
        <fullName evidence="1">Uncharacterized protein</fullName>
    </submittedName>
</protein>
<comment type="caution">
    <text evidence="1">The sequence shown here is derived from an EMBL/GenBank/DDBJ whole genome shotgun (WGS) entry which is preliminary data.</text>
</comment>